<accession>A0A6C0AZC6</accession>
<name>A0A6C0AZC6_9ZZZZ</name>
<dbReference type="AlphaFoldDB" id="A0A6C0AZC6"/>
<organism evidence="1">
    <name type="scientific">viral metagenome</name>
    <dbReference type="NCBI Taxonomy" id="1070528"/>
    <lineage>
        <taxon>unclassified sequences</taxon>
        <taxon>metagenomes</taxon>
        <taxon>organismal metagenomes</taxon>
    </lineage>
</organism>
<evidence type="ECO:0000313" key="1">
    <source>
        <dbReference type="EMBL" id="QHS84565.1"/>
    </source>
</evidence>
<dbReference type="EMBL" id="MN738809">
    <property type="protein sequence ID" value="QHS84565.1"/>
    <property type="molecule type" value="Genomic_DNA"/>
</dbReference>
<sequence>MFSKKKSKRVVSGGFGKNSAFVGKSWNVESGGNYYPYSKNGIVVGGINKQMGGGIVDYIPQDLVNLYRSGATGLANYVNNYKGKDEYVSPYPEVQPGIDNNVKFISTKFPDVEKIFNNSQKTVINL</sequence>
<proteinExistence type="predicted"/>
<reference evidence="1" key="1">
    <citation type="journal article" date="2020" name="Nature">
        <title>Giant virus diversity and host interactions through global metagenomics.</title>
        <authorList>
            <person name="Schulz F."/>
            <person name="Roux S."/>
            <person name="Paez-Espino D."/>
            <person name="Jungbluth S."/>
            <person name="Walsh D.A."/>
            <person name="Denef V.J."/>
            <person name="McMahon K.D."/>
            <person name="Konstantinidis K.T."/>
            <person name="Eloe-Fadrosh E.A."/>
            <person name="Kyrpides N.C."/>
            <person name="Woyke T."/>
        </authorList>
    </citation>
    <scope>NUCLEOTIDE SEQUENCE</scope>
    <source>
        <strain evidence="1">GVMAG-S-ERX556022-25</strain>
    </source>
</reference>
<protein>
    <submittedName>
        <fullName evidence="1">Uncharacterized protein</fullName>
    </submittedName>
</protein>